<dbReference type="NCBIfam" id="NF001464">
    <property type="entry name" value="PRK00321.1-5"/>
    <property type="match status" value="1"/>
</dbReference>
<dbReference type="PANTHER" id="PTHR38103:SF1">
    <property type="entry name" value="RECOMBINATION-ASSOCIATED PROTEIN RDGC"/>
    <property type="match status" value="1"/>
</dbReference>
<name>A0A7R8WWC3_9CRUS</name>
<dbReference type="GO" id="GO:0006310">
    <property type="term" value="P:DNA recombination"/>
    <property type="evidence" value="ECO:0007669"/>
    <property type="project" value="UniProtKB-KW"/>
</dbReference>
<protein>
    <submittedName>
        <fullName evidence="4">Uncharacterized protein</fullName>
    </submittedName>
</protein>
<dbReference type="EMBL" id="OB674278">
    <property type="protein sequence ID" value="CAD7235700.1"/>
    <property type="molecule type" value="Genomic_DNA"/>
</dbReference>
<dbReference type="GO" id="GO:0003690">
    <property type="term" value="F:double-stranded DNA binding"/>
    <property type="evidence" value="ECO:0007669"/>
    <property type="project" value="TreeGrafter"/>
</dbReference>
<accession>A0A7R8WWC3</accession>
<sequence>MGGKGGFPLTADELEEKLATRLFAPCGGEQRESSGWVAPLGREAEALVHSVNGYILLTMAHQERLLPASVIKDELDERVAEIQERESRKVGGKEKKDLREQIEFELLPRAFTRTRKLDAWIDLNDQWLIINTSSPTQAERFTGQLRKTIDSLPVVTPETDSSPVSLMTQWLSEGVLPLPFELGEECELLSQDEAQSVAVFKKHELMAEEVQSNLSHGKLVSKLQLIWDDKISFVLTEDLQIKRLKFLDVFDDQLDEHDPQSHAEKMDIEFTLMTGEVSNLLTNLFDCFKSQEEDMKFLTGLCAAALLTAGSAVLADEVWDSNTGRVVYEAEMGPTAVWTYGSAQDPGVIYVPGLAKVYQNRGSYRGYWAKDKAKKACATQRPGVVGRMTNYWGYFDITFIDKDFPSRWEARWSYCDGEYEELKVEAKPVLGGQPAQATPAPAPAK</sequence>
<evidence type="ECO:0000313" key="4">
    <source>
        <dbReference type="EMBL" id="CAD7235700.1"/>
    </source>
</evidence>
<evidence type="ECO:0000256" key="1">
    <source>
        <dbReference type="ARBA" id="ARBA00004453"/>
    </source>
</evidence>
<evidence type="ECO:0000256" key="3">
    <source>
        <dbReference type="ARBA" id="ARBA00023172"/>
    </source>
</evidence>
<dbReference type="PANTHER" id="PTHR38103">
    <property type="entry name" value="RECOMBINATION-ASSOCIATED PROTEIN RDGC"/>
    <property type="match status" value="1"/>
</dbReference>
<proteinExistence type="predicted"/>
<gene>
    <name evidence="4" type="ORF">CTOB1V02_LOCUS13515</name>
</gene>
<organism evidence="4">
    <name type="scientific">Cyprideis torosa</name>
    <dbReference type="NCBI Taxonomy" id="163714"/>
    <lineage>
        <taxon>Eukaryota</taxon>
        <taxon>Metazoa</taxon>
        <taxon>Ecdysozoa</taxon>
        <taxon>Arthropoda</taxon>
        <taxon>Crustacea</taxon>
        <taxon>Oligostraca</taxon>
        <taxon>Ostracoda</taxon>
        <taxon>Podocopa</taxon>
        <taxon>Podocopida</taxon>
        <taxon>Cytherocopina</taxon>
        <taxon>Cytheroidea</taxon>
        <taxon>Cytherideidae</taxon>
        <taxon>Cyprideis</taxon>
    </lineage>
</organism>
<comment type="subcellular location">
    <subcellularLocation>
        <location evidence="1">Cytoplasm</location>
        <location evidence="1">Nucleoid</location>
    </subcellularLocation>
</comment>
<keyword evidence="3" id="KW-0233">DNA recombination</keyword>
<dbReference type="OrthoDB" id="10252616at2759"/>
<keyword evidence="2" id="KW-0963">Cytoplasm</keyword>
<dbReference type="InterPro" id="IPR007476">
    <property type="entry name" value="RdgC"/>
</dbReference>
<dbReference type="GO" id="GO:0000018">
    <property type="term" value="P:regulation of DNA recombination"/>
    <property type="evidence" value="ECO:0007669"/>
    <property type="project" value="TreeGrafter"/>
</dbReference>
<dbReference type="Pfam" id="PF04381">
    <property type="entry name" value="RdgC"/>
    <property type="match status" value="1"/>
</dbReference>
<reference evidence="4" key="1">
    <citation type="submission" date="2020-11" db="EMBL/GenBank/DDBJ databases">
        <authorList>
            <person name="Tran Van P."/>
        </authorList>
    </citation>
    <scope>NUCLEOTIDE SEQUENCE</scope>
</reference>
<dbReference type="GO" id="GO:0009295">
    <property type="term" value="C:nucleoid"/>
    <property type="evidence" value="ECO:0007669"/>
    <property type="project" value="UniProtKB-SubCell"/>
</dbReference>
<evidence type="ECO:0000256" key="2">
    <source>
        <dbReference type="ARBA" id="ARBA00022490"/>
    </source>
</evidence>
<dbReference type="AlphaFoldDB" id="A0A7R8WWC3"/>